<dbReference type="AlphaFoldDB" id="A0AAE0ZPR0"/>
<organism evidence="1 2">
    <name type="scientific">Elysia crispata</name>
    <name type="common">lettuce slug</name>
    <dbReference type="NCBI Taxonomy" id="231223"/>
    <lineage>
        <taxon>Eukaryota</taxon>
        <taxon>Metazoa</taxon>
        <taxon>Spiralia</taxon>
        <taxon>Lophotrochozoa</taxon>
        <taxon>Mollusca</taxon>
        <taxon>Gastropoda</taxon>
        <taxon>Heterobranchia</taxon>
        <taxon>Euthyneura</taxon>
        <taxon>Panpulmonata</taxon>
        <taxon>Sacoglossa</taxon>
        <taxon>Placobranchoidea</taxon>
        <taxon>Plakobranchidae</taxon>
        <taxon>Elysia</taxon>
    </lineage>
</organism>
<protein>
    <submittedName>
        <fullName evidence="1">Uncharacterized protein</fullName>
    </submittedName>
</protein>
<dbReference type="EMBL" id="JAWDGP010003560">
    <property type="protein sequence ID" value="KAK3773122.1"/>
    <property type="molecule type" value="Genomic_DNA"/>
</dbReference>
<reference evidence="1" key="1">
    <citation type="journal article" date="2023" name="G3 (Bethesda)">
        <title>A reference genome for the long-term kleptoplast-retaining sea slug Elysia crispata morphotype clarki.</title>
        <authorList>
            <person name="Eastman K.E."/>
            <person name="Pendleton A.L."/>
            <person name="Shaikh M.A."/>
            <person name="Suttiyut T."/>
            <person name="Ogas R."/>
            <person name="Tomko P."/>
            <person name="Gavelis G."/>
            <person name="Widhalm J.R."/>
            <person name="Wisecaver J.H."/>
        </authorList>
    </citation>
    <scope>NUCLEOTIDE SEQUENCE</scope>
    <source>
        <strain evidence="1">ECLA1</strain>
    </source>
</reference>
<evidence type="ECO:0000313" key="2">
    <source>
        <dbReference type="Proteomes" id="UP001283361"/>
    </source>
</evidence>
<keyword evidence="2" id="KW-1185">Reference proteome</keyword>
<gene>
    <name evidence="1" type="ORF">RRG08_016225</name>
</gene>
<name>A0AAE0ZPR0_9GAST</name>
<dbReference type="Proteomes" id="UP001283361">
    <property type="component" value="Unassembled WGS sequence"/>
</dbReference>
<evidence type="ECO:0000313" key="1">
    <source>
        <dbReference type="EMBL" id="KAK3773122.1"/>
    </source>
</evidence>
<sequence length="85" mass="9677">MSFIWATRGWTDRRVREEQGATGVAAKDFASQDEDLPRWKMRVHAKMPGLSYLSDHRSSSMEAESSRQDDRTVLLICSQIFLDGG</sequence>
<proteinExistence type="predicted"/>
<accession>A0AAE0ZPR0</accession>
<comment type="caution">
    <text evidence="1">The sequence shown here is derived from an EMBL/GenBank/DDBJ whole genome shotgun (WGS) entry which is preliminary data.</text>
</comment>